<protein>
    <submittedName>
        <fullName evidence="2">Uncharacterized protein</fullName>
    </submittedName>
</protein>
<feature type="compositionally biased region" description="Acidic residues" evidence="1">
    <location>
        <begin position="18"/>
        <end position="27"/>
    </location>
</feature>
<evidence type="ECO:0000256" key="1">
    <source>
        <dbReference type="SAM" id="MobiDB-lite"/>
    </source>
</evidence>
<dbReference type="Proteomes" id="UP000471409">
    <property type="component" value="Unassembled WGS sequence"/>
</dbReference>
<feature type="non-terminal residue" evidence="2">
    <location>
        <position position="176"/>
    </location>
</feature>
<gene>
    <name evidence="2" type="ORF">GUK36_39905</name>
</gene>
<reference evidence="2 3" key="1">
    <citation type="submission" date="2020-01" db="EMBL/GenBank/DDBJ databases">
        <title>Rhizobium genotypes associated with high levels of biological nitrogen fixation by grain legumes in a temperate-maritime cropping system.</title>
        <authorList>
            <person name="Maluk M."/>
            <person name="Francesc Ferrando Molina F."/>
            <person name="Lopez Del Egido L."/>
            <person name="Lafos M."/>
            <person name="Langarica-Fuentes A."/>
            <person name="Gebre Yohannes G."/>
            <person name="Young M.W."/>
            <person name="Martin P."/>
            <person name="Gantlett R."/>
            <person name="Kenicer G."/>
            <person name="Hawes C."/>
            <person name="Begg G.S."/>
            <person name="Quilliam R.S."/>
            <person name="Squire G.R."/>
            <person name="Poole P.S."/>
            <person name="Young P.W."/>
            <person name="Iannetta P.M."/>
            <person name="James E.K."/>
        </authorList>
    </citation>
    <scope>NUCLEOTIDE SEQUENCE [LARGE SCALE GENOMIC DNA]</scope>
    <source>
        <strain evidence="2 3">JHI944</strain>
    </source>
</reference>
<feature type="non-terminal residue" evidence="2">
    <location>
        <position position="1"/>
    </location>
</feature>
<evidence type="ECO:0000313" key="2">
    <source>
        <dbReference type="EMBL" id="NEK55397.1"/>
    </source>
</evidence>
<dbReference type="RefSeq" id="WP_164001235.1">
    <property type="nucleotide sequence ID" value="NZ_WXXP01000498.1"/>
</dbReference>
<proteinExistence type="predicted"/>
<dbReference type="AlphaFoldDB" id="A0A6P0DSS9"/>
<comment type="caution">
    <text evidence="2">The sequence shown here is derived from an EMBL/GenBank/DDBJ whole genome shotgun (WGS) entry which is preliminary data.</text>
</comment>
<feature type="region of interest" description="Disordered" evidence="1">
    <location>
        <begin position="18"/>
        <end position="38"/>
    </location>
</feature>
<organism evidence="2 3">
    <name type="scientific">Rhizobium leguminosarum</name>
    <dbReference type="NCBI Taxonomy" id="384"/>
    <lineage>
        <taxon>Bacteria</taxon>
        <taxon>Pseudomonadati</taxon>
        <taxon>Pseudomonadota</taxon>
        <taxon>Alphaproteobacteria</taxon>
        <taxon>Hyphomicrobiales</taxon>
        <taxon>Rhizobiaceae</taxon>
        <taxon>Rhizobium/Agrobacterium group</taxon>
        <taxon>Rhizobium</taxon>
    </lineage>
</organism>
<sequence length="176" mass="19312">LETLQAGKADCKLFLVEPDEPTPEEGASEQSTAPNRKVSRVDRKLSEYVSVVGPFYAARAAVLTGKDNVEQQFEKLKTAASSLSDDNYRLYQSYYTGPMRETCAHSLAKLMVVPGIARAALCQLSLDIVQRDRAPETWAKLISAFAVDPLLHAELIKLASDQAARIKAERASARSK</sequence>
<dbReference type="EMBL" id="WXXP01000498">
    <property type="protein sequence ID" value="NEK55397.1"/>
    <property type="molecule type" value="Genomic_DNA"/>
</dbReference>
<name>A0A6P0DSS9_RHILE</name>
<accession>A0A6P0DSS9</accession>
<evidence type="ECO:0000313" key="3">
    <source>
        <dbReference type="Proteomes" id="UP000471409"/>
    </source>
</evidence>